<gene>
    <name evidence="2" type="ORF">GALL_408760</name>
</gene>
<proteinExistence type="predicted"/>
<name>A0A1J5QIV1_9ZZZZ</name>
<dbReference type="EMBL" id="MLJW01001618">
    <property type="protein sequence ID" value="OIQ77427.1"/>
    <property type="molecule type" value="Genomic_DNA"/>
</dbReference>
<evidence type="ECO:0000256" key="1">
    <source>
        <dbReference type="SAM" id="MobiDB-lite"/>
    </source>
</evidence>
<feature type="region of interest" description="Disordered" evidence="1">
    <location>
        <begin position="106"/>
        <end position="136"/>
    </location>
</feature>
<dbReference type="AlphaFoldDB" id="A0A1J5QIV1"/>
<evidence type="ECO:0000313" key="2">
    <source>
        <dbReference type="EMBL" id="OIQ77427.1"/>
    </source>
</evidence>
<accession>A0A1J5QIV1</accession>
<reference evidence="2" key="1">
    <citation type="submission" date="2016-10" db="EMBL/GenBank/DDBJ databases">
        <title>Sequence of Gallionella enrichment culture.</title>
        <authorList>
            <person name="Poehlein A."/>
            <person name="Muehling M."/>
            <person name="Daniel R."/>
        </authorList>
    </citation>
    <scope>NUCLEOTIDE SEQUENCE</scope>
</reference>
<feature type="compositionally biased region" description="Basic and acidic residues" evidence="1">
    <location>
        <begin position="106"/>
        <end position="117"/>
    </location>
</feature>
<feature type="region of interest" description="Disordered" evidence="1">
    <location>
        <begin position="1"/>
        <end position="25"/>
    </location>
</feature>
<comment type="caution">
    <text evidence="2">The sequence shown here is derived from an EMBL/GenBank/DDBJ whole genome shotgun (WGS) entry which is preliminary data.</text>
</comment>
<organism evidence="2">
    <name type="scientific">mine drainage metagenome</name>
    <dbReference type="NCBI Taxonomy" id="410659"/>
    <lineage>
        <taxon>unclassified sequences</taxon>
        <taxon>metagenomes</taxon>
        <taxon>ecological metagenomes</taxon>
    </lineage>
</organism>
<protein>
    <submittedName>
        <fullName evidence="2">Uncharacterized protein</fullName>
    </submittedName>
</protein>
<sequence>MPLQPHHRALLQPHGFDQPEARQRRAPQEAALEQRLGVFVFCRRIPDDAAADAADSLVPLGVDDHGADGNVEHRVATGLEQTDRTAIHAARRSLELRDPFHRLGLRRSGDRTAREERSEDLEQPAAGFDRGLHRRRHLPDGRQALELVAPRHRNAAAASQARQIVAQQIDDHQVLGAILGRRPQLARQRVVLGRVAAARARALHRPRRQPIAVAAEEQLGRQRQHLLPAQVEPCAIGGRLSPAQRVVQRARAVHAATSQTQRVIGLVDLAARHRAADLLEVVRVRREAGVGLQLERRDGRARCVAARALRPLEHREPGQRCRRCAAHA</sequence>